<evidence type="ECO:0000259" key="1">
    <source>
        <dbReference type="Pfam" id="PF05618"/>
    </source>
</evidence>
<dbReference type="Pfam" id="PF05618">
    <property type="entry name" value="Zn_protease"/>
    <property type="match status" value="1"/>
</dbReference>
<organism evidence="2 3">
    <name type="scientific">Roseimaritima ulvae</name>
    <dbReference type="NCBI Taxonomy" id="980254"/>
    <lineage>
        <taxon>Bacteria</taxon>
        <taxon>Pseudomonadati</taxon>
        <taxon>Planctomycetota</taxon>
        <taxon>Planctomycetia</taxon>
        <taxon>Pirellulales</taxon>
        <taxon>Pirellulaceae</taxon>
        <taxon>Roseimaritima</taxon>
    </lineage>
</organism>
<dbReference type="OrthoDB" id="9782977at2"/>
<keyword evidence="3" id="KW-1185">Reference proteome</keyword>
<feature type="domain" description="Retropepsin-like aspartic endopeptidase" evidence="1">
    <location>
        <begin position="15"/>
        <end position="148"/>
    </location>
</feature>
<sequence>MIIKKKKPPKPRPLIGWREWALLEGLGLPPIKVKIDTGARSSALHATKLKTFERDGQTWAAFTIHPLQRTIKQSQRVEMPVFEFRRVRSSNGHEAERPVVLTPVVIGQTRWMLELTLADRDAMGFRMLLGRQAMRKRFQIDPGKSYLQGIPQEKDLP</sequence>
<dbReference type="SUPFAM" id="SSF50630">
    <property type="entry name" value="Acid proteases"/>
    <property type="match status" value="1"/>
</dbReference>
<protein>
    <recommendedName>
        <fullName evidence="1">Retropepsin-like aspartic endopeptidase domain-containing protein</fullName>
    </recommendedName>
</protein>
<dbReference type="PANTHER" id="PTHR38037:SF1">
    <property type="entry name" value="ATP-DEPENDENT ZINC PROTEASE DOMAIN-CONTAINING PROTEIN-RELATED"/>
    <property type="match status" value="1"/>
</dbReference>
<reference evidence="2 3" key="1">
    <citation type="submission" date="2019-08" db="EMBL/GenBank/DDBJ databases">
        <title>Deep-cultivation of Planctomycetes and their phenomic and genomic characterization uncovers novel biology.</title>
        <authorList>
            <person name="Wiegand S."/>
            <person name="Jogler M."/>
            <person name="Boedeker C."/>
            <person name="Pinto D."/>
            <person name="Vollmers J."/>
            <person name="Rivas-Marin E."/>
            <person name="Kohn T."/>
            <person name="Peeters S.H."/>
            <person name="Heuer A."/>
            <person name="Rast P."/>
            <person name="Oberbeckmann S."/>
            <person name="Bunk B."/>
            <person name="Jeske O."/>
            <person name="Meyerdierks A."/>
            <person name="Storesund J.E."/>
            <person name="Kallscheuer N."/>
            <person name="Luecker S."/>
            <person name="Lage O.M."/>
            <person name="Pohl T."/>
            <person name="Merkel B.J."/>
            <person name="Hornburger P."/>
            <person name="Mueller R.-W."/>
            <person name="Bruemmer F."/>
            <person name="Labrenz M."/>
            <person name="Spormann A.M."/>
            <person name="Op den Camp H."/>
            <person name="Overmann J."/>
            <person name="Amann R."/>
            <person name="Jetten M.S.M."/>
            <person name="Mascher T."/>
            <person name="Medema M.H."/>
            <person name="Devos D.P."/>
            <person name="Kaster A.-K."/>
            <person name="Ovreas L."/>
            <person name="Rohde M."/>
            <person name="Galperin M.Y."/>
            <person name="Jogler C."/>
        </authorList>
    </citation>
    <scope>NUCLEOTIDE SEQUENCE [LARGE SCALE GENOMIC DNA]</scope>
    <source>
        <strain evidence="2 3">UC8</strain>
    </source>
</reference>
<proteinExistence type="predicted"/>
<dbReference type="PANTHER" id="PTHR38037">
    <property type="entry name" value="ZN_PROTEASE DOMAIN-CONTAINING PROTEIN"/>
    <property type="match status" value="1"/>
</dbReference>
<dbReference type="EMBL" id="CP042914">
    <property type="protein sequence ID" value="QEG39143.1"/>
    <property type="molecule type" value="Genomic_DNA"/>
</dbReference>
<dbReference type="RefSeq" id="WP_084428132.1">
    <property type="nucleotide sequence ID" value="NZ_CP042914.1"/>
</dbReference>
<dbReference type="AlphaFoldDB" id="A0A5B9QYU5"/>
<dbReference type="InterPro" id="IPR008503">
    <property type="entry name" value="Asp_endopeptidase"/>
</dbReference>
<gene>
    <name evidence="2" type="ORF">UC8_11040</name>
</gene>
<dbReference type="Gene3D" id="2.40.70.10">
    <property type="entry name" value="Acid Proteases"/>
    <property type="match status" value="1"/>
</dbReference>
<dbReference type="KEGG" id="rul:UC8_11040"/>
<dbReference type="Proteomes" id="UP000325286">
    <property type="component" value="Chromosome"/>
</dbReference>
<accession>A0A5B9QYU5</accession>
<evidence type="ECO:0000313" key="2">
    <source>
        <dbReference type="EMBL" id="QEG39143.1"/>
    </source>
</evidence>
<dbReference type="InterPro" id="IPR021109">
    <property type="entry name" value="Peptidase_aspartic_dom_sf"/>
</dbReference>
<name>A0A5B9QYU5_9BACT</name>
<evidence type="ECO:0000313" key="3">
    <source>
        <dbReference type="Proteomes" id="UP000325286"/>
    </source>
</evidence>